<dbReference type="AlphaFoldDB" id="A0A316HRU9"/>
<feature type="chain" id="PRO_5016334234" description="Beta-galactosidase-like protein" evidence="1">
    <location>
        <begin position="45"/>
        <end position="736"/>
    </location>
</feature>
<dbReference type="EMBL" id="QGHC01000015">
    <property type="protein sequence ID" value="PWK82706.1"/>
    <property type="molecule type" value="Genomic_DNA"/>
</dbReference>
<evidence type="ECO:0000313" key="2">
    <source>
        <dbReference type="EMBL" id="PWK82706.1"/>
    </source>
</evidence>
<organism evidence="2 3">
    <name type="scientific">Fulvimonas soli</name>
    <dbReference type="NCBI Taxonomy" id="155197"/>
    <lineage>
        <taxon>Bacteria</taxon>
        <taxon>Pseudomonadati</taxon>
        <taxon>Pseudomonadota</taxon>
        <taxon>Gammaproteobacteria</taxon>
        <taxon>Lysobacterales</taxon>
        <taxon>Rhodanobacteraceae</taxon>
        <taxon>Fulvimonas</taxon>
    </lineage>
</organism>
<reference evidence="2 3" key="1">
    <citation type="submission" date="2018-05" db="EMBL/GenBank/DDBJ databases">
        <title>Genomic Encyclopedia of Type Strains, Phase IV (KMG-IV): sequencing the most valuable type-strain genomes for metagenomic binning, comparative biology and taxonomic classification.</title>
        <authorList>
            <person name="Goeker M."/>
        </authorList>
    </citation>
    <scope>NUCLEOTIDE SEQUENCE [LARGE SCALE GENOMIC DNA]</scope>
    <source>
        <strain evidence="2 3">DSM 14263</strain>
    </source>
</reference>
<proteinExistence type="predicted"/>
<keyword evidence="1" id="KW-0732">Signal</keyword>
<evidence type="ECO:0000313" key="3">
    <source>
        <dbReference type="Proteomes" id="UP000245812"/>
    </source>
</evidence>
<keyword evidence="3" id="KW-1185">Reference proteome</keyword>
<evidence type="ECO:0000256" key="1">
    <source>
        <dbReference type="SAM" id="SignalP"/>
    </source>
</evidence>
<comment type="caution">
    <text evidence="2">The sequence shown here is derived from an EMBL/GenBank/DDBJ whole genome shotgun (WGS) entry which is preliminary data.</text>
</comment>
<dbReference type="Proteomes" id="UP000245812">
    <property type="component" value="Unassembled WGS sequence"/>
</dbReference>
<dbReference type="Gene3D" id="2.60.120.430">
    <property type="entry name" value="Galactose-binding lectin"/>
    <property type="match status" value="1"/>
</dbReference>
<accession>A0A316HRU9</accession>
<feature type="signal peptide" evidence="1">
    <location>
        <begin position="1"/>
        <end position="44"/>
    </location>
</feature>
<name>A0A316HRU9_9GAMM</name>
<dbReference type="Gene3D" id="3.20.20.80">
    <property type="entry name" value="Glycosidases"/>
    <property type="match status" value="1"/>
</dbReference>
<evidence type="ECO:0008006" key="4">
    <source>
        <dbReference type="Google" id="ProtNLM"/>
    </source>
</evidence>
<gene>
    <name evidence="2" type="ORF">C7456_1153</name>
</gene>
<sequence length="736" mass="78574">MRAPRSGVAACAGAFRCAMARGRRTALRWALLAAAMGCALPAPAQRLLFDASAAKPAARLALSHVQAKAVAVSPGPPLRRYTFQPAPAPQLGLAPPEGDWDWTGQGELRIQLQNAMPWALTLTVEVDGADPSQRLRAIVALPAGPAQTLVLPLRAVSPRAFGMQAGPAWPFEAQGQRLLLAATVEGTLDLRHVRALRLGMPAPNAPQDVLLGRIGTAPGEAALHAAYAGIVDAYGQSTRGDWPEKIADDATLRAAHAREDAALAQAARPSGLDRYGGRPDVRGLDATGWFRAQKAQGRWWLVTPEGHAFFSLGVNAVNDDGGRSHVEGREFMFRSLPAAAGAWRAFHGRDAEGAGGLGARAGLGYGRGAWFDFYAANLYRADGADWLAAWRRRALDRLAAWGFNTLGDWSDPALGRAHRLPYTRAVEIEGTFGNVSTGYDWWGRMPDPFDPSFAQAADAAAAKAAEGVRDDPWLLGYFADNELAWAAPGPQGRWALAQGTLRGEPRSHAKRAFIAQLEAKYGEPARLAAAWGIALPSWQALAPAGFAAPLPDAAHPAIAADYAAWLARYADAYFGTVAAAIRRHDPHHLFLGGRFALATPEAVAACARHCDVLSFNAYADLPQHALDMTLLRRLDRPVLLTEFHFGSDDRGPFGKGVVPVWNEAQRGEAYARYLAAAAGEPLVVGAHWFEYVDQPVTGRLLDGENSHVGLVGITDIPFGGFVEAVRAANARAASGR</sequence>
<dbReference type="InterPro" id="IPR017853">
    <property type="entry name" value="GH"/>
</dbReference>
<dbReference type="SUPFAM" id="SSF51445">
    <property type="entry name" value="(Trans)glycosidases"/>
    <property type="match status" value="1"/>
</dbReference>
<protein>
    <recommendedName>
        <fullName evidence="4">Beta-galactosidase-like protein</fullName>
    </recommendedName>
</protein>